<feature type="transmembrane region" description="Helical" evidence="1">
    <location>
        <begin position="238"/>
        <end position="255"/>
    </location>
</feature>
<feature type="transmembrane region" description="Helical" evidence="1">
    <location>
        <begin position="366"/>
        <end position="383"/>
    </location>
</feature>
<name>A0A948WCF0_UNCEI</name>
<gene>
    <name evidence="3" type="ORF">KJ970_08020</name>
</gene>
<organism evidence="3 4">
    <name type="scientific">Eiseniibacteriota bacterium</name>
    <dbReference type="NCBI Taxonomy" id="2212470"/>
    <lineage>
        <taxon>Bacteria</taxon>
        <taxon>Candidatus Eiseniibacteriota</taxon>
    </lineage>
</organism>
<reference evidence="3" key="1">
    <citation type="submission" date="2021-05" db="EMBL/GenBank/DDBJ databases">
        <title>Energy efficiency and biological interactions define the core microbiome of deep oligotrophic groundwater.</title>
        <authorList>
            <person name="Mehrshad M."/>
            <person name="Lopez-Fernandez M."/>
            <person name="Bell E."/>
            <person name="Bernier-Latmani R."/>
            <person name="Bertilsson S."/>
            <person name="Dopson M."/>
        </authorList>
    </citation>
    <scope>NUCLEOTIDE SEQUENCE</scope>
    <source>
        <strain evidence="3">Modern_marine.mb.64</strain>
    </source>
</reference>
<feature type="transmembrane region" description="Helical" evidence="1">
    <location>
        <begin position="186"/>
        <end position="204"/>
    </location>
</feature>
<evidence type="ECO:0000313" key="3">
    <source>
        <dbReference type="EMBL" id="MBU2690863.1"/>
    </source>
</evidence>
<feature type="transmembrane region" description="Helical" evidence="1">
    <location>
        <begin position="312"/>
        <end position="333"/>
    </location>
</feature>
<dbReference type="EMBL" id="JAHJDP010000038">
    <property type="protein sequence ID" value="MBU2690863.1"/>
    <property type="molecule type" value="Genomic_DNA"/>
</dbReference>
<feature type="transmembrane region" description="Helical" evidence="1">
    <location>
        <begin position="767"/>
        <end position="784"/>
    </location>
</feature>
<feature type="transmembrane region" description="Helical" evidence="1">
    <location>
        <begin position="275"/>
        <end position="300"/>
    </location>
</feature>
<feature type="transmembrane region" description="Helical" evidence="1">
    <location>
        <begin position="99"/>
        <end position="116"/>
    </location>
</feature>
<keyword evidence="1" id="KW-1133">Transmembrane helix</keyword>
<accession>A0A948WCF0</accession>
<dbReference type="Pfam" id="PF10131">
    <property type="entry name" value="PTPS_related"/>
    <property type="match status" value="1"/>
</dbReference>
<comment type="caution">
    <text evidence="3">The sequence shown here is derived from an EMBL/GenBank/DDBJ whole genome shotgun (WGS) entry which is preliminary data.</text>
</comment>
<evidence type="ECO:0000313" key="4">
    <source>
        <dbReference type="Proteomes" id="UP000777784"/>
    </source>
</evidence>
<dbReference type="InterPro" id="IPR018776">
    <property type="entry name" value="Membrane_prot_PTPS-rel_domain"/>
</dbReference>
<keyword evidence="1" id="KW-0812">Transmembrane</keyword>
<feature type="transmembrane region" description="Helical" evidence="1">
    <location>
        <begin position="56"/>
        <end position="78"/>
    </location>
</feature>
<protein>
    <recommendedName>
        <fullName evidence="2">Membrane protein 6-pyruvoyl-tetrahydropterin synthase-related domain-containing protein</fullName>
    </recommendedName>
</protein>
<dbReference type="Proteomes" id="UP000777784">
    <property type="component" value="Unassembled WGS sequence"/>
</dbReference>
<feature type="transmembrane region" description="Helical" evidence="1">
    <location>
        <begin position="210"/>
        <end position="226"/>
    </location>
</feature>
<feature type="transmembrane region" description="Helical" evidence="1">
    <location>
        <begin position="159"/>
        <end position="179"/>
    </location>
</feature>
<feature type="transmembrane region" description="Helical" evidence="1">
    <location>
        <begin position="9"/>
        <end position="29"/>
    </location>
</feature>
<sequence>MIRRIGHKIAIAGCLLLAMDFLYLHMAAIPSVKGELSRRFAASGARMLDWTAMARILAPSLIGPVTAGFAVLVILAVFEWRRRSLSGFLFEADRPGSRPILFVSALAAVTGAIYLAPGDMTLGDTGTHLYRAQYFLQEIQQGRLPIWAFQWYMGYPFGLFYSQAANVLLAALTWAFGNLMFSGKMLAFICHFAGGIGIFLFLRAWTGKSLPAVLALFATCILRQNIKIVMLDGRITGALFLAIVPYAFFFAYRLMERPNRRDLAALACALGCLPHAHYGMLAPFLPIWVLYLSVLLYHFASSGNLHAASVRRLAGAHFLGLCLSLSLMLPILIEGDWVNMPRLVTTPVGPPIRDWLNFVRWSPLGQMYQGMILPALALLGVFLGRKTDRLLAVVFLGGACLNYWFWGGENRALSFFAIGLIIPACIAIHRILLLTGPAAGRAGLFILLLILIDQGAFALMNTYTTDANLRSRDYETMAVLSDTLPPAGGRVAEGPLINEQMSFSAWRYYPLSSIPTVVGPFIQGSTISFRYTNAILMKTALSINGTGAVDRPSAEGLALLNVGLILAGDRKGYTKVPAGENLYTERIGEMPGLRLRYTYPALFAKHFAAIPDSVSRLWKGVPGLTLRPGLDPRRYERNEFVLGLIDAMRIDLPNASAASFYHPYGESGNPRDAALYDSGGDPAGSESVHPLECLHHDWTGQKVNLVIRTPDKGFLRLAYAYYPHLLCRVDGLRVPARPDAFGAMVIPISEGEHRIELVPSLSLIRKISNAVSLAVLILLFFFFIPRRTKQTA</sequence>
<keyword evidence="1" id="KW-0472">Membrane</keyword>
<feature type="transmembrane region" description="Helical" evidence="1">
    <location>
        <begin position="390"/>
        <end position="406"/>
    </location>
</feature>
<evidence type="ECO:0000256" key="1">
    <source>
        <dbReference type="SAM" id="Phobius"/>
    </source>
</evidence>
<feature type="domain" description="Membrane protein 6-pyruvoyl-tetrahydropterin synthase-related" evidence="2">
    <location>
        <begin position="168"/>
        <end position="335"/>
    </location>
</feature>
<evidence type="ECO:0000259" key="2">
    <source>
        <dbReference type="Pfam" id="PF10131"/>
    </source>
</evidence>
<proteinExistence type="predicted"/>
<feature type="transmembrane region" description="Helical" evidence="1">
    <location>
        <begin position="444"/>
        <end position="463"/>
    </location>
</feature>
<feature type="transmembrane region" description="Helical" evidence="1">
    <location>
        <begin position="412"/>
        <end position="432"/>
    </location>
</feature>
<dbReference type="AlphaFoldDB" id="A0A948WCF0"/>